<dbReference type="RefSeq" id="WP_053399995.1">
    <property type="nucleotide sequence ID" value="NZ_LILC01000002.1"/>
</dbReference>
<protein>
    <submittedName>
        <fullName evidence="1">Uncharacterized protein</fullName>
    </submittedName>
</protein>
<proteinExistence type="predicted"/>
<dbReference type="OrthoDB" id="2990059at2"/>
<dbReference type="EMBL" id="LILC01000002">
    <property type="protein sequence ID" value="KOO50822.1"/>
    <property type="molecule type" value="Genomic_DNA"/>
</dbReference>
<dbReference type="STRING" id="284581.AMD01_03555"/>
<organism evidence="1 2">
    <name type="scientific">Priestia koreensis</name>
    <dbReference type="NCBI Taxonomy" id="284581"/>
    <lineage>
        <taxon>Bacteria</taxon>
        <taxon>Bacillati</taxon>
        <taxon>Bacillota</taxon>
        <taxon>Bacilli</taxon>
        <taxon>Bacillales</taxon>
        <taxon>Bacillaceae</taxon>
        <taxon>Priestia</taxon>
    </lineage>
</organism>
<accession>A0A0M0LIS1</accession>
<gene>
    <name evidence="1" type="ORF">AMD01_03555</name>
</gene>
<keyword evidence="2" id="KW-1185">Reference proteome</keyword>
<name>A0A0M0LIS1_9BACI</name>
<evidence type="ECO:0000313" key="1">
    <source>
        <dbReference type="EMBL" id="KOO50822.1"/>
    </source>
</evidence>
<comment type="caution">
    <text evidence="1">The sequence shown here is derived from an EMBL/GenBank/DDBJ whole genome shotgun (WGS) entry which is preliminary data.</text>
</comment>
<reference evidence="2" key="1">
    <citation type="submission" date="2015-08" db="EMBL/GenBank/DDBJ databases">
        <title>Fjat-14210 dsm16467.</title>
        <authorList>
            <person name="Liu B."/>
            <person name="Wang J."/>
            <person name="Zhu Y."/>
            <person name="Liu G."/>
            <person name="Chen Q."/>
            <person name="Chen Z."/>
            <person name="Lan J."/>
            <person name="Che J."/>
            <person name="Ge C."/>
            <person name="Shi H."/>
            <person name="Pan Z."/>
            <person name="Liu X."/>
        </authorList>
    </citation>
    <scope>NUCLEOTIDE SEQUENCE [LARGE SCALE GENOMIC DNA]</scope>
    <source>
        <strain evidence="2">DSM 16467</strain>
    </source>
</reference>
<sequence length="189" mass="22170">MTQPQLLKLRKFQFLFMNAIIAVLFLLLFSLIHIGIGMRNFFILMSLLMIAQTMLLLFDKRPLIYRLSKNMAKLLEYEKEKLGNEWRKQQKSQIIASVMVAIMFMMNANLMDNRQLFTGFGDVWEYILFFVFMLGIVNIPLYYHVKKVDRQSTEELQGYTKSMYISSLVTAIICFFTVALITAIISNFL</sequence>
<dbReference type="AlphaFoldDB" id="A0A0M0LIS1"/>
<dbReference type="Proteomes" id="UP000037558">
    <property type="component" value="Unassembled WGS sequence"/>
</dbReference>
<dbReference type="PATRIC" id="fig|284581.3.peg.1006"/>
<evidence type="ECO:0000313" key="2">
    <source>
        <dbReference type="Proteomes" id="UP000037558"/>
    </source>
</evidence>